<reference evidence="1 2" key="1">
    <citation type="submission" date="2011-02" db="EMBL/GenBank/DDBJ databases">
        <authorList>
            <person name="Nelson K.E."/>
            <person name="Sutton G."/>
            <person name="Torralba M."/>
            <person name="Durkin S."/>
            <person name="Harkins D."/>
            <person name="Montgomery R."/>
            <person name="Ziemer C."/>
            <person name="Klaassens E."/>
            <person name="Ocuiv P."/>
            <person name="Morrison M."/>
        </authorList>
    </citation>
    <scope>NUCLEOTIDE SEQUENCE [LARGE SCALE GENOMIC DNA]</scope>
    <source>
        <strain evidence="1 2">8</strain>
    </source>
</reference>
<dbReference type="AlphaFoldDB" id="E9SD40"/>
<comment type="caution">
    <text evidence="1">The sequence shown here is derived from an EMBL/GenBank/DDBJ whole genome shotgun (WGS) entry which is preliminary data.</text>
</comment>
<gene>
    <name evidence="1" type="ORF">CUS_6056</name>
</gene>
<dbReference type="Proteomes" id="UP000004259">
    <property type="component" value="Unassembled WGS sequence"/>
</dbReference>
<dbReference type="EMBL" id="ADKM02000086">
    <property type="protein sequence ID" value="EGC02836.1"/>
    <property type="molecule type" value="Genomic_DNA"/>
</dbReference>
<keyword evidence="2" id="KW-1185">Reference proteome</keyword>
<sequence>MDNIAYFNELYVEYDEAKNISESFTVKSVVQGFKNGNYTTLID</sequence>
<protein>
    <submittedName>
        <fullName evidence="1">Uncharacterized protein</fullName>
    </submittedName>
</protein>
<name>E9SD40_RUMAL</name>
<organism evidence="1 2">
    <name type="scientific">Ruminococcus albus 8</name>
    <dbReference type="NCBI Taxonomy" id="246199"/>
    <lineage>
        <taxon>Bacteria</taxon>
        <taxon>Bacillati</taxon>
        <taxon>Bacillota</taxon>
        <taxon>Clostridia</taxon>
        <taxon>Eubacteriales</taxon>
        <taxon>Oscillospiraceae</taxon>
        <taxon>Ruminococcus</taxon>
    </lineage>
</organism>
<evidence type="ECO:0000313" key="2">
    <source>
        <dbReference type="Proteomes" id="UP000004259"/>
    </source>
</evidence>
<proteinExistence type="predicted"/>
<accession>E9SD40</accession>
<evidence type="ECO:0000313" key="1">
    <source>
        <dbReference type="EMBL" id="EGC02836.1"/>
    </source>
</evidence>